<dbReference type="GeneID" id="87828881"/>
<keyword evidence="3" id="KW-1185">Reference proteome</keyword>
<name>A0AAN6Z6Y3_9PEZI</name>
<protein>
    <submittedName>
        <fullName evidence="2">Uncharacterized protein</fullName>
    </submittedName>
</protein>
<evidence type="ECO:0000313" key="2">
    <source>
        <dbReference type="EMBL" id="KAK4127312.1"/>
    </source>
</evidence>
<sequence>MNRQSHYSTPKKARIRGTIDYLESRRIPHFKSDVFRFHGASQRSGWRALAEPEDTGDRSFHSTCSETRGRKRKLSKQDLAQIERFLEHNGFDGRTVP</sequence>
<evidence type="ECO:0000313" key="3">
    <source>
        <dbReference type="Proteomes" id="UP001302602"/>
    </source>
</evidence>
<accession>A0AAN6Z6Y3</accession>
<gene>
    <name evidence="2" type="ORF">N657DRAFT_641296</name>
</gene>
<reference evidence="2" key="1">
    <citation type="journal article" date="2023" name="Mol. Phylogenet. Evol.">
        <title>Genome-scale phylogeny and comparative genomics of the fungal order Sordariales.</title>
        <authorList>
            <person name="Hensen N."/>
            <person name="Bonometti L."/>
            <person name="Westerberg I."/>
            <person name="Brannstrom I.O."/>
            <person name="Guillou S."/>
            <person name="Cros-Aarteil S."/>
            <person name="Calhoun S."/>
            <person name="Haridas S."/>
            <person name="Kuo A."/>
            <person name="Mondo S."/>
            <person name="Pangilinan J."/>
            <person name="Riley R."/>
            <person name="LaButti K."/>
            <person name="Andreopoulos B."/>
            <person name="Lipzen A."/>
            <person name="Chen C."/>
            <person name="Yan M."/>
            <person name="Daum C."/>
            <person name="Ng V."/>
            <person name="Clum A."/>
            <person name="Steindorff A."/>
            <person name="Ohm R.A."/>
            <person name="Martin F."/>
            <person name="Silar P."/>
            <person name="Natvig D.O."/>
            <person name="Lalanne C."/>
            <person name="Gautier V."/>
            <person name="Ament-Velasquez S.L."/>
            <person name="Kruys A."/>
            <person name="Hutchinson M.I."/>
            <person name="Powell A.J."/>
            <person name="Barry K."/>
            <person name="Miller A.N."/>
            <person name="Grigoriev I.V."/>
            <person name="Debuchy R."/>
            <person name="Gladieux P."/>
            <person name="Hiltunen Thoren M."/>
            <person name="Johannesson H."/>
        </authorList>
    </citation>
    <scope>NUCLEOTIDE SEQUENCE</scope>
    <source>
        <strain evidence="2">CBS 731.68</strain>
    </source>
</reference>
<feature type="region of interest" description="Disordered" evidence="1">
    <location>
        <begin position="46"/>
        <end position="76"/>
    </location>
</feature>
<evidence type="ECO:0000256" key="1">
    <source>
        <dbReference type="SAM" id="MobiDB-lite"/>
    </source>
</evidence>
<dbReference type="EMBL" id="MU853224">
    <property type="protein sequence ID" value="KAK4127312.1"/>
    <property type="molecule type" value="Genomic_DNA"/>
</dbReference>
<dbReference type="Proteomes" id="UP001302602">
    <property type="component" value="Unassembled WGS sequence"/>
</dbReference>
<dbReference type="AlphaFoldDB" id="A0AAN6Z6Y3"/>
<reference evidence="2" key="2">
    <citation type="submission" date="2023-05" db="EMBL/GenBank/DDBJ databases">
        <authorList>
            <consortium name="Lawrence Berkeley National Laboratory"/>
            <person name="Steindorff A."/>
            <person name="Hensen N."/>
            <person name="Bonometti L."/>
            <person name="Westerberg I."/>
            <person name="Brannstrom I.O."/>
            <person name="Guillou S."/>
            <person name="Cros-Aarteil S."/>
            <person name="Calhoun S."/>
            <person name="Haridas S."/>
            <person name="Kuo A."/>
            <person name="Mondo S."/>
            <person name="Pangilinan J."/>
            <person name="Riley R."/>
            <person name="Labutti K."/>
            <person name="Andreopoulos B."/>
            <person name="Lipzen A."/>
            <person name="Chen C."/>
            <person name="Yanf M."/>
            <person name="Daum C."/>
            <person name="Ng V."/>
            <person name="Clum A."/>
            <person name="Ohm R."/>
            <person name="Martin F."/>
            <person name="Silar P."/>
            <person name="Natvig D."/>
            <person name="Lalanne C."/>
            <person name="Gautier V."/>
            <person name="Ament-Velasquez S.L."/>
            <person name="Kruys A."/>
            <person name="Hutchinson M.I."/>
            <person name="Powell A.J."/>
            <person name="Barry K."/>
            <person name="Miller A.N."/>
            <person name="Grigoriev I.V."/>
            <person name="Debuchy R."/>
            <person name="Gladieux P."/>
            <person name="Thoren M.H."/>
            <person name="Johannesson H."/>
        </authorList>
    </citation>
    <scope>NUCLEOTIDE SEQUENCE</scope>
    <source>
        <strain evidence="2">CBS 731.68</strain>
    </source>
</reference>
<dbReference type="RefSeq" id="XP_062651083.1">
    <property type="nucleotide sequence ID" value="XM_062792112.1"/>
</dbReference>
<organism evidence="2 3">
    <name type="scientific">Parathielavia appendiculata</name>
    <dbReference type="NCBI Taxonomy" id="2587402"/>
    <lineage>
        <taxon>Eukaryota</taxon>
        <taxon>Fungi</taxon>
        <taxon>Dikarya</taxon>
        <taxon>Ascomycota</taxon>
        <taxon>Pezizomycotina</taxon>
        <taxon>Sordariomycetes</taxon>
        <taxon>Sordariomycetidae</taxon>
        <taxon>Sordariales</taxon>
        <taxon>Chaetomiaceae</taxon>
        <taxon>Parathielavia</taxon>
    </lineage>
</organism>
<comment type="caution">
    <text evidence="2">The sequence shown here is derived from an EMBL/GenBank/DDBJ whole genome shotgun (WGS) entry which is preliminary data.</text>
</comment>
<proteinExistence type="predicted"/>